<evidence type="ECO:0000259" key="2">
    <source>
        <dbReference type="Pfam" id="PF07589"/>
    </source>
</evidence>
<keyword evidence="1" id="KW-0812">Transmembrane</keyword>
<evidence type="ECO:0000256" key="1">
    <source>
        <dbReference type="SAM" id="Phobius"/>
    </source>
</evidence>
<protein>
    <submittedName>
        <fullName evidence="3">PEPxxWA-CTERM sorting domain-containing protein</fullName>
    </submittedName>
</protein>
<name>A0A844ZDJ4_9SPHN</name>
<dbReference type="NCBIfam" id="NF035944">
    <property type="entry name" value="PEPxxWA-CTERM"/>
    <property type="match status" value="1"/>
</dbReference>
<dbReference type="AlphaFoldDB" id="A0A844ZDJ4"/>
<evidence type="ECO:0000313" key="4">
    <source>
        <dbReference type="Proteomes" id="UP000433104"/>
    </source>
</evidence>
<reference evidence="3 4" key="1">
    <citation type="submission" date="2019-12" db="EMBL/GenBank/DDBJ databases">
        <title>Genomic-based taxomic classification of the family Erythrobacteraceae.</title>
        <authorList>
            <person name="Xu L."/>
        </authorList>
    </citation>
    <scope>NUCLEOTIDE SEQUENCE [LARGE SCALE GENOMIC DNA]</scope>
    <source>
        <strain evidence="3 4">MCCC 1A09962</strain>
    </source>
</reference>
<keyword evidence="4" id="KW-1185">Reference proteome</keyword>
<comment type="caution">
    <text evidence="3">The sequence shown here is derived from an EMBL/GenBank/DDBJ whole genome shotgun (WGS) entry which is preliminary data.</text>
</comment>
<feature type="domain" description="Ice-binding protein C-terminal" evidence="2">
    <location>
        <begin position="44"/>
        <end position="68"/>
    </location>
</feature>
<dbReference type="InterPro" id="IPR013424">
    <property type="entry name" value="Ice-binding_C"/>
</dbReference>
<organism evidence="3 4">
    <name type="scientific">Parapontixanthobacter aurantiacus</name>
    <dbReference type="NCBI Taxonomy" id="1463599"/>
    <lineage>
        <taxon>Bacteria</taxon>
        <taxon>Pseudomonadati</taxon>
        <taxon>Pseudomonadota</taxon>
        <taxon>Alphaproteobacteria</taxon>
        <taxon>Sphingomonadales</taxon>
        <taxon>Erythrobacteraceae</taxon>
        <taxon>Parapontixanthobacter</taxon>
    </lineage>
</organism>
<feature type="transmembrane region" description="Helical" evidence="1">
    <location>
        <begin position="48"/>
        <end position="65"/>
    </location>
</feature>
<sequence length="79" mass="8463">MNGRGGLSDIPIFSGNVNTLTVDYTANTNASYGGNLTFTPLAAAVPEPATWLMMILGFAAIGFSMRRRKDSAVRVNYAF</sequence>
<dbReference type="EMBL" id="WTYW01000001">
    <property type="protein sequence ID" value="MXO85236.1"/>
    <property type="molecule type" value="Genomic_DNA"/>
</dbReference>
<accession>A0A844ZDJ4</accession>
<keyword evidence="1" id="KW-0472">Membrane</keyword>
<dbReference type="OrthoDB" id="9152028at2"/>
<dbReference type="NCBIfam" id="TIGR02595">
    <property type="entry name" value="PEP_CTERM"/>
    <property type="match status" value="1"/>
</dbReference>
<dbReference type="Pfam" id="PF07589">
    <property type="entry name" value="PEP-CTERM"/>
    <property type="match status" value="1"/>
</dbReference>
<proteinExistence type="predicted"/>
<keyword evidence="1" id="KW-1133">Transmembrane helix</keyword>
<dbReference type="Proteomes" id="UP000433104">
    <property type="component" value="Unassembled WGS sequence"/>
</dbReference>
<gene>
    <name evidence="3" type="ORF">GRI38_04260</name>
</gene>
<evidence type="ECO:0000313" key="3">
    <source>
        <dbReference type="EMBL" id="MXO85236.1"/>
    </source>
</evidence>
<dbReference type="NCBIfam" id="NF038126">
    <property type="entry name" value="PEP_CTERM_FxDxF"/>
    <property type="match status" value="1"/>
</dbReference>